<dbReference type="GO" id="GO:0043448">
    <property type="term" value="P:alkane catabolic process"/>
    <property type="evidence" value="ECO:0007669"/>
    <property type="project" value="TreeGrafter"/>
</dbReference>
<organism evidence="1 2">
    <name type="scientific">Lutibacter profundi</name>
    <dbReference type="NCBI Taxonomy" id="1622118"/>
    <lineage>
        <taxon>Bacteria</taxon>
        <taxon>Pseudomonadati</taxon>
        <taxon>Bacteroidota</taxon>
        <taxon>Flavobacteriia</taxon>
        <taxon>Flavobacteriales</taxon>
        <taxon>Flavobacteriaceae</taxon>
        <taxon>Lutibacter</taxon>
    </lineage>
</organism>
<dbReference type="PANTHER" id="PTHR39335:SF1">
    <property type="entry name" value="BLL4220 PROTEIN"/>
    <property type="match status" value="1"/>
</dbReference>
<dbReference type="Proteomes" id="UP000059672">
    <property type="component" value="Chromosome"/>
</dbReference>
<reference evidence="2" key="1">
    <citation type="submission" date="2015-12" db="EMBL/GenBank/DDBJ databases">
        <title>Complete genome sequence of Lutibacter profundus strain LP1.</title>
        <authorList>
            <person name="Wissuwa J."/>
            <person name="Le Moine Bauer S."/>
            <person name="Stokke R."/>
            <person name="Dahle H."/>
            <person name="Steen I.H."/>
        </authorList>
    </citation>
    <scope>NUCLEOTIDE SEQUENCE [LARGE SCALE GENOMIC DNA]</scope>
    <source>
        <strain evidence="2">LP1</strain>
    </source>
</reference>
<dbReference type="EMBL" id="CP013355">
    <property type="protein sequence ID" value="AMC11881.1"/>
    <property type="molecule type" value="Genomic_DNA"/>
</dbReference>
<accession>A0A0X8G872</accession>
<sequence length="276" mass="30682">MKKTFLLLVSIVLLQSCNKDNEETLQLPTENTVRLATNATLGKILTDSEGKSLYFFSKDTKETSVCLDGCRDIWPVFYAENLTIDSGLDLADFATITRTDGVKQTTYKGWPLYYFSNDNAIGDTNGDKVNNVWYVAKPDYSLMYVNAQLVGHDAKNYTSNYTEGDGSTSYITDIDGRTLYTFSHDTNNTNNFTNSDFSNNGVWPIAEISLDQIPSNLNVSDFGTIDVFGKTQLTYKGWPLYYFGQDAVRGDNKGISFPAPGVWPIANIDTPTAPTN</sequence>
<dbReference type="PROSITE" id="PS51257">
    <property type="entry name" value="PROKAR_LIPOPROTEIN"/>
    <property type="match status" value="1"/>
</dbReference>
<dbReference type="AlphaFoldDB" id="A0A0X8G872"/>
<dbReference type="PANTHER" id="PTHR39335">
    <property type="entry name" value="BLL4220 PROTEIN"/>
    <property type="match status" value="1"/>
</dbReference>
<evidence type="ECO:0008006" key="3">
    <source>
        <dbReference type="Google" id="ProtNLM"/>
    </source>
</evidence>
<dbReference type="PATRIC" id="fig|1622118.3.peg.2398"/>
<reference evidence="1 2" key="2">
    <citation type="journal article" date="2016" name="Int. J. Syst. Evol. Microbiol.">
        <title>Lutibacter profundi sp. nov., isolated from a deep-sea hydrothermal system on the Arctic Mid-Ocean Ridge and emended description of the genus Lutibacter.</title>
        <authorList>
            <person name="Le Moine Bauer S."/>
            <person name="Roalkvam I."/>
            <person name="Steen I.H."/>
            <person name="Dahle H."/>
        </authorList>
    </citation>
    <scope>NUCLEOTIDE SEQUENCE [LARGE SCALE GENOMIC DNA]</scope>
    <source>
        <strain evidence="1 2">LP1</strain>
    </source>
</reference>
<dbReference type="InterPro" id="IPR005297">
    <property type="entry name" value="Lipoprotein_repeat"/>
</dbReference>
<dbReference type="KEGG" id="lut:Lupro_11660"/>
<keyword evidence="2" id="KW-1185">Reference proteome</keyword>
<dbReference type="STRING" id="1622118.Lupro_11660"/>
<protein>
    <recommendedName>
        <fullName evidence="3">Lipoprotein</fullName>
    </recommendedName>
</protein>
<gene>
    <name evidence="1" type="ORF">Lupro_11660</name>
</gene>
<evidence type="ECO:0000313" key="2">
    <source>
        <dbReference type="Proteomes" id="UP000059672"/>
    </source>
</evidence>
<dbReference type="OrthoDB" id="597632at2"/>
<name>A0A0X8G872_9FLAO</name>
<dbReference type="RefSeq" id="WP_068210512.1">
    <property type="nucleotide sequence ID" value="NZ_CP013355.1"/>
</dbReference>
<proteinExistence type="predicted"/>
<dbReference type="Pfam" id="PF03640">
    <property type="entry name" value="Lipoprotein_15"/>
    <property type="match status" value="3"/>
</dbReference>
<evidence type="ECO:0000313" key="1">
    <source>
        <dbReference type="EMBL" id="AMC11881.1"/>
    </source>
</evidence>